<feature type="domain" description="VQ" evidence="2">
    <location>
        <begin position="43"/>
        <end position="67"/>
    </location>
</feature>
<accession>A0A9D5C4K4</accession>
<dbReference type="InterPro" id="IPR039607">
    <property type="entry name" value="VQ_8/17/18/20/21/25"/>
</dbReference>
<feature type="compositionally biased region" description="Basic and acidic residues" evidence="1">
    <location>
        <begin position="18"/>
        <end position="28"/>
    </location>
</feature>
<sequence length="222" mass="24412">MAPSKREINGTRPQPLKVVRESLKDKKPASGSHRSPVIVYLNSPKIIHAKPQEFMNLVQRLTGKYSSSNEVNEACGVIDVEDLGVHGGLDPLFLMFGCQGSVSSTVAQSLSLCSSFLKRNTVCTIKRKQSMAPSKREINGTRPQPLKVVRESLKDKKPASGNHQSPVIVYLNSQKIIHAKPQEFMNLVQRLTGKYSSLTHEVNEACGVEDIEDLGVHGDLDP</sequence>
<gene>
    <name evidence="3" type="ORF">J5N97_027489</name>
</gene>
<reference evidence="3" key="2">
    <citation type="journal article" date="2022" name="Hortic Res">
        <title>The genome of Dioscorea zingiberensis sheds light on the biosynthesis, origin and evolution of the medicinally important diosgenin saponins.</title>
        <authorList>
            <person name="Li Y."/>
            <person name="Tan C."/>
            <person name="Li Z."/>
            <person name="Guo J."/>
            <person name="Li S."/>
            <person name="Chen X."/>
            <person name="Wang C."/>
            <person name="Dai X."/>
            <person name="Yang H."/>
            <person name="Song W."/>
            <person name="Hou L."/>
            <person name="Xu J."/>
            <person name="Tong Z."/>
            <person name="Xu A."/>
            <person name="Yuan X."/>
            <person name="Wang W."/>
            <person name="Yang Q."/>
            <person name="Chen L."/>
            <person name="Sun Z."/>
            <person name="Wang K."/>
            <person name="Pan B."/>
            <person name="Chen J."/>
            <person name="Bao Y."/>
            <person name="Liu F."/>
            <person name="Qi X."/>
            <person name="Gang D.R."/>
            <person name="Wen J."/>
            <person name="Li J."/>
        </authorList>
    </citation>
    <scope>NUCLEOTIDE SEQUENCE</scope>
    <source>
        <strain evidence="3">Dzin_1.0</strain>
    </source>
</reference>
<evidence type="ECO:0000313" key="3">
    <source>
        <dbReference type="EMBL" id="KAJ0966351.1"/>
    </source>
</evidence>
<dbReference type="InterPro" id="IPR008889">
    <property type="entry name" value="VQ"/>
</dbReference>
<dbReference type="AlphaFoldDB" id="A0A9D5C4K4"/>
<keyword evidence="4" id="KW-1185">Reference proteome</keyword>
<proteinExistence type="predicted"/>
<dbReference type="PANTHER" id="PTHR33143:SF9">
    <property type="entry name" value="VQ DOMAIN-CONTAINING PROTEIN"/>
    <property type="match status" value="1"/>
</dbReference>
<comment type="caution">
    <text evidence="3">The sequence shown here is derived from an EMBL/GenBank/DDBJ whole genome shotgun (WGS) entry which is preliminary data.</text>
</comment>
<protein>
    <recommendedName>
        <fullName evidence="2">VQ domain-containing protein</fullName>
    </recommendedName>
</protein>
<dbReference type="GO" id="GO:0005634">
    <property type="term" value="C:nucleus"/>
    <property type="evidence" value="ECO:0007669"/>
    <property type="project" value="TreeGrafter"/>
</dbReference>
<dbReference type="OrthoDB" id="1518325at2759"/>
<dbReference type="PANTHER" id="PTHR33143">
    <property type="entry name" value="F16F4.1 PROTEIN-RELATED"/>
    <property type="match status" value="1"/>
</dbReference>
<organism evidence="3 4">
    <name type="scientific">Dioscorea zingiberensis</name>
    <dbReference type="NCBI Taxonomy" id="325984"/>
    <lineage>
        <taxon>Eukaryota</taxon>
        <taxon>Viridiplantae</taxon>
        <taxon>Streptophyta</taxon>
        <taxon>Embryophyta</taxon>
        <taxon>Tracheophyta</taxon>
        <taxon>Spermatophyta</taxon>
        <taxon>Magnoliopsida</taxon>
        <taxon>Liliopsida</taxon>
        <taxon>Dioscoreales</taxon>
        <taxon>Dioscoreaceae</taxon>
        <taxon>Dioscorea</taxon>
    </lineage>
</organism>
<reference evidence="3" key="1">
    <citation type="submission" date="2021-03" db="EMBL/GenBank/DDBJ databases">
        <authorList>
            <person name="Li Z."/>
            <person name="Yang C."/>
        </authorList>
    </citation>
    <scope>NUCLEOTIDE SEQUENCE</scope>
    <source>
        <strain evidence="3">Dzin_1.0</strain>
        <tissue evidence="3">Leaf</tissue>
    </source>
</reference>
<dbReference type="Pfam" id="PF05678">
    <property type="entry name" value="VQ"/>
    <property type="match status" value="2"/>
</dbReference>
<evidence type="ECO:0000259" key="2">
    <source>
        <dbReference type="Pfam" id="PF05678"/>
    </source>
</evidence>
<feature type="domain" description="VQ" evidence="2">
    <location>
        <begin position="175"/>
        <end position="196"/>
    </location>
</feature>
<evidence type="ECO:0000256" key="1">
    <source>
        <dbReference type="SAM" id="MobiDB-lite"/>
    </source>
</evidence>
<dbReference type="Proteomes" id="UP001085076">
    <property type="component" value="Miscellaneous, Linkage group lg08"/>
</dbReference>
<name>A0A9D5C4K4_9LILI</name>
<dbReference type="EMBL" id="JAGGNH010000008">
    <property type="protein sequence ID" value="KAJ0966351.1"/>
    <property type="molecule type" value="Genomic_DNA"/>
</dbReference>
<feature type="region of interest" description="Disordered" evidence="1">
    <location>
        <begin position="1"/>
        <end position="34"/>
    </location>
</feature>
<evidence type="ECO:0000313" key="4">
    <source>
        <dbReference type="Proteomes" id="UP001085076"/>
    </source>
</evidence>